<feature type="binding site" evidence="9">
    <location>
        <position position="669"/>
    </location>
    <ligand>
        <name>Zn(2+)</name>
        <dbReference type="ChEBI" id="CHEBI:29105"/>
    </ligand>
</feature>
<comment type="catalytic activity">
    <reaction evidence="9">
        <text>tRNA(Ala) + L-alanine + ATP = L-alanyl-tRNA(Ala) + AMP + diphosphate</text>
        <dbReference type="Rhea" id="RHEA:12540"/>
        <dbReference type="Rhea" id="RHEA-COMP:9657"/>
        <dbReference type="Rhea" id="RHEA-COMP:9923"/>
        <dbReference type="ChEBI" id="CHEBI:30616"/>
        <dbReference type="ChEBI" id="CHEBI:33019"/>
        <dbReference type="ChEBI" id="CHEBI:57972"/>
        <dbReference type="ChEBI" id="CHEBI:78442"/>
        <dbReference type="ChEBI" id="CHEBI:78497"/>
        <dbReference type="ChEBI" id="CHEBI:456215"/>
        <dbReference type="EC" id="6.1.1.7"/>
    </reaction>
</comment>
<feature type="binding site" evidence="9">
    <location>
        <position position="562"/>
    </location>
    <ligand>
        <name>Zn(2+)</name>
        <dbReference type="ChEBI" id="CHEBI:29105"/>
    </ligand>
</feature>
<dbReference type="Pfam" id="PF02272">
    <property type="entry name" value="DHHA1"/>
    <property type="match status" value="1"/>
</dbReference>
<dbReference type="Pfam" id="PF01411">
    <property type="entry name" value="tRNA-synt_2c"/>
    <property type="match status" value="1"/>
</dbReference>
<evidence type="ECO:0000256" key="8">
    <source>
        <dbReference type="ARBA" id="ARBA00023146"/>
    </source>
</evidence>
<keyword evidence="4 9" id="KW-0547">Nucleotide-binding</keyword>
<dbReference type="InterPro" id="IPR023033">
    <property type="entry name" value="Ala_tRNA_ligase_euk/bac"/>
</dbReference>
<keyword evidence="3 9" id="KW-0436">Ligase</keyword>
<evidence type="ECO:0000256" key="2">
    <source>
        <dbReference type="ARBA" id="ARBA00022555"/>
    </source>
</evidence>
<comment type="domain">
    <text evidence="9">Consists of three domains; the N-terminal catalytic domain, the editing domain and the C-terminal C-Ala domain. The editing domain removes incorrectly charged amino acids, while the C-Ala domain, along with tRNA(Ala), serves as a bridge to cooperatively bring together the editing and aminoacylation centers thus stimulating deacylation of misacylated tRNAs.</text>
</comment>
<comment type="cofactor">
    <cofactor evidence="9">
        <name>Zn(2+)</name>
        <dbReference type="ChEBI" id="CHEBI:29105"/>
    </cofactor>
    <text evidence="9">Binds 1 zinc ion per subunit.</text>
</comment>
<dbReference type="InterPro" id="IPR012947">
    <property type="entry name" value="tRNA_SAD"/>
</dbReference>
<dbReference type="Pfam" id="PF07973">
    <property type="entry name" value="tRNA_SAD"/>
    <property type="match status" value="1"/>
</dbReference>
<evidence type="ECO:0000259" key="11">
    <source>
        <dbReference type="PROSITE" id="PS50860"/>
    </source>
</evidence>
<evidence type="ECO:0000256" key="5">
    <source>
        <dbReference type="ARBA" id="ARBA00022840"/>
    </source>
</evidence>
<feature type="domain" description="Alanyl-transfer RNA synthetases family profile" evidence="11">
    <location>
        <begin position="1"/>
        <end position="708"/>
    </location>
</feature>
<evidence type="ECO:0000256" key="1">
    <source>
        <dbReference type="ARBA" id="ARBA00008226"/>
    </source>
</evidence>
<comment type="function">
    <text evidence="9">Catalyzes the attachment of alanine to tRNA(Ala) in a two-step reaction: alanine is first activated by ATP to form Ala-AMP and then transferred to the acceptor end of tRNA(Ala). Also edits incorrectly charged Ser-tRNA(Ala) and Gly-tRNA(Ala) via its editing domain.</text>
</comment>
<dbReference type="RefSeq" id="WP_217839708.1">
    <property type="nucleotide sequence ID" value="NZ_CP077076.1"/>
</dbReference>
<protein>
    <recommendedName>
        <fullName evidence="9">Alanine--tRNA ligase</fullName>
        <ecNumber evidence="9">6.1.1.7</ecNumber>
    </recommendedName>
    <alternativeName>
        <fullName evidence="9">Alanyl-tRNA synthetase</fullName>
        <shortName evidence="9">AlaRS</shortName>
    </alternativeName>
</protein>
<feature type="coiled-coil region" evidence="10">
    <location>
        <begin position="706"/>
        <end position="758"/>
    </location>
</feature>
<dbReference type="NCBIfam" id="TIGR00344">
    <property type="entry name" value="alaS"/>
    <property type="match status" value="1"/>
</dbReference>
<dbReference type="EMBL" id="CP077076">
    <property type="protein sequence ID" value="QXH50116.1"/>
    <property type="molecule type" value="Genomic_DNA"/>
</dbReference>
<gene>
    <name evidence="9 12" type="primary">alaS</name>
    <name evidence="12" type="ORF">KSS94_19495</name>
</gene>
<evidence type="ECO:0000256" key="10">
    <source>
        <dbReference type="SAM" id="Coils"/>
    </source>
</evidence>
<feature type="binding site" evidence="9">
    <location>
        <position position="665"/>
    </location>
    <ligand>
        <name>Zn(2+)</name>
        <dbReference type="ChEBI" id="CHEBI:29105"/>
    </ligand>
</feature>
<evidence type="ECO:0000256" key="4">
    <source>
        <dbReference type="ARBA" id="ARBA00022741"/>
    </source>
</evidence>
<organism evidence="12 13">
    <name type="scientific">Pseudomonas fakonensis</name>
    <dbReference type="NCBI Taxonomy" id="2842355"/>
    <lineage>
        <taxon>Bacteria</taxon>
        <taxon>Pseudomonadati</taxon>
        <taxon>Pseudomonadota</taxon>
        <taxon>Gammaproteobacteria</taxon>
        <taxon>Pseudomonadales</taxon>
        <taxon>Pseudomonadaceae</taxon>
        <taxon>Pseudomonas</taxon>
    </lineage>
</organism>
<dbReference type="HAMAP" id="MF_00036_B">
    <property type="entry name" value="Ala_tRNA_synth_B"/>
    <property type="match status" value="1"/>
</dbReference>
<sequence>MKSAEIREAFLRFFEEQGHTRVASSSLIPGNDPTLLFTNAGMNQFKDCFLGQEKRAYTRAVSSQKCVRAGGKHNDLENVGYTARHHTFFEMLGNFSFGDYFKRDAITFAWTFLTSDKWLNLPKEKLWVTVYASDDEAYDIWTKEVGVPAERMVRIGDNKGAPYASDNFWTMGDTGPCGPCTEIFYDHGADIWGGPPGSPEEDGDRYIEIWNNVFMQFNRTADGVLHPLPAPSVDTGMGLERISAVMQHVHSNYEIDLFKSLLDAAAQAIGCRNEEQSSLKVVADHIRSCGFLIADGVLPSNEGRGYVLRRIIRRACRHGNKLGATGSFFHKVVAALVNEMGEAFPELKSQQAHIERVLKTEEEQFAKTLEQGLRILEQDLAQLQGKVVPGDVVFKLYDTYGFPMDLTADIARERELTIDEAGFEREMEAQRERARSASAFGMDYNSLVKVDTATEFLGYDATEGQGKIIALYKEGQAVDQLGEGEQGVVVLDRTPFYAESGGQVGDTGYLQAGNARFDVRDTTKTGGAFLHHGVVASGALVIGSPVGAKVDADVQHATSLNHSATHLLHEALRQVLGEHVQQKGSLVDSQRLRFDFSHFEAVKPEQIKALEDIVNREVRNNTPVQTELTDIETAKAKGAMALFGEKYGDTVRVLSMGGDFSVELCGGIHAKRTGDIALFKIISEGGVASGVRRIEAVTGAAALAYLNAAEEQVKEAAQLVKGNRDNLIDKLSAVLERNRQLEKQLEQLQAKAASAAGDDLSNAAVEVKGAKVLAARLDGQDGKALLALVDQLKNKLGHAVILLGSEHEGKVVLVAGVTKDLSSQLKAGDLMKQAAAAVGGKGGGRPDMAQGGGVDVAALDNALALAVPFAEQGL</sequence>
<keyword evidence="5 9" id="KW-0067">ATP-binding</keyword>
<dbReference type="SMART" id="SM00863">
    <property type="entry name" value="tRNA_SAD"/>
    <property type="match status" value="1"/>
</dbReference>
<dbReference type="CDD" id="cd00673">
    <property type="entry name" value="AlaRS_core"/>
    <property type="match status" value="1"/>
</dbReference>
<dbReference type="PROSITE" id="PS50860">
    <property type="entry name" value="AA_TRNA_LIGASE_II_ALA"/>
    <property type="match status" value="1"/>
</dbReference>
<accession>A0ABX8N187</accession>
<dbReference type="InterPro" id="IPR018164">
    <property type="entry name" value="Ala-tRNA-synth_IIc_N"/>
</dbReference>
<comment type="similarity">
    <text evidence="1 9">Belongs to the class-II aminoacyl-tRNA synthetase family.</text>
</comment>
<dbReference type="InterPro" id="IPR050058">
    <property type="entry name" value="Ala-tRNA_ligase"/>
</dbReference>
<evidence type="ECO:0000256" key="9">
    <source>
        <dbReference type="HAMAP-Rule" id="MF_00036"/>
    </source>
</evidence>
<evidence type="ECO:0000313" key="13">
    <source>
        <dbReference type="Proteomes" id="UP001046350"/>
    </source>
</evidence>
<keyword evidence="10" id="KW-0175">Coiled coil</keyword>
<reference evidence="12" key="1">
    <citation type="journal article" date="2021" name="Microorganisms">
        <title>The Ever-Expanding Pseudomonas Genus: Description of 43 New Species and Partition of the Pseudomonas putida Group.</title>
        <authorList>
            <person name="Girard L."/>
            <person name="Lood C."/>
            <person name="Hofte M."/>
            <person name="Vandamme P."/>
            <person name="Rokni-Zadeh H."/>
            <person name="van Noort V."/>
            <person name="Lavigne R."/>
            <person name="De Mot R."/>
        </authorList>
    </citation>
    <scope>NUCLEOTIDE SEQUENCE</scope>
    <source>
        <strain evidence="12">COW40</strain>
    </source>
</reference>
<dbReference type="InterPro" id="IPR002318">
    <property type="entry name" value="Ala-tRNA-lgiase_IIc"/>
</dbReference>
<keyword evidence="9" id="KW-0479">Metal-binding</keyword>
<dbReference type="Proteomes" id="UP001046350">
    <property type="component" value="Chromosome"/>
</dbReference>
<evidence type="ECO:0000256" key="3">
    <source>
        <dbReference type="ARBA" id="ARBA00022598"/>
    </source>
</evidence>
<keyword evidence="9" id="KW-0963">Cytoplasm</keyword>
<proteinExistence type="inferred from homology"/>
<evidence type="ECO:0000256" key="6">
    <source>
        <dbReference type="ARBA" id="ARBA00022884"/>
    </source>
</evidence>
<feature type="binding site" evidence="9">
    <location>
        <position position="566"/>
    </location>
    <ligand>
        <name>Zn(2+)</name>
        <dbReference type="ChEBI" id="CHEBI:29105"/>
    </ligand>
</feature>
<keyword evidence="13" id="KW-1185">Reference proteome</keyword>
<evidence type="ECO:0000256" key="7">
    <source>
        <dbReference type="ARBA" id="ARBA00022917"/>
    </source>
</evidence>
<dbReference type="EC" id="6.1.1.7" evidence="9"/>
<keyword evidence="2 9" id="KW-0820">tRNA-binding</keyword>
<name>A0ABX8N187_9PSED</name>
<evidence type="ECO:0000313" key="12">
    <source>
        <dbReference type="EMBL" id="QXH50116.1"/>
    </source>
</evidence>
<dbReference type="PANTHER" id="PTHR11777:SF9">
    <property type="entry name" value="ALANINE--TRNA LIGASE, CYTOPLASMIC"/>
    <property type="match status" value="1"/>
</dbReference>
<keyword evidence="6 9" id="KW-0694">RNA-binding</keyword>
<dbReference type="InterPro" id="IPR018165">
    <property type="entry name" value="Ala-tRNA-synth_IIc_core"/>
</dbReference>
<dbReference type="InterPro" id="IPR003156">
    <property type="entry name" value="DHHA1_dom"/>
</dbReference>
<keyword evidence="8 9" id="KW-0030">Aminoacyl-tRNA synthetase</keyword>
<comment type="subcellular location">
    <subcellularLocation>
        <location evidence="9">Cytoplasm</location>
    </subcellularLocation>
</comment>
<keyword evidence="9" id="KW-0862">Zinc</keyword>
<dbReference type="GO" id="GO:0004813">
    <property type="term" value="F:alanine-tRNA ligase activity"/>
    <property type="evidence" value="ECO:0007669"/>
    <property type="project" value="UniProtKB-EC"/>
</dbReference>
<keyword evidence="7 9" id="KW-0648">Protein biosynthesis</keyword>
<dbReference type="PANTHER" id="PTHR11777">
    <property type="entry name" value="ALANYL-TRNA SYNTHETASE"/>
    <property type="match status" value="1"/>
</dbReference>